<keyword evidence="1" id="KW-0472">Membrane</keyword>
<sequence length="81" mass="9421">MKLKISLLLVTLISFSIFLFYLLIAKGLLISSLMIHLLFISFFPLFFIRKLKARIAGFCILLLVQIVYFGLNLIFDGRFLF</sequence>
<dbReference type="EMBL" id="VSSQ01036066">
    <property type="protein sequence ID" value="MPM88449.1"/>
    <property type="molecule type" value="Genomic_DNA"/>
</dbReference>
<accession>A0A645DGP1</accession>
<evidence type="ECO:0000313" key="2">
    <source>
        <dbReference type="EMBL" id="MPM88449.1"/>
    </source>
</evidence>
<name>A0A645DGP1_9ZZZZ</name>
<organism evidence="2">
    <name type="scientific">bioreactor metagenome</name>
    <dbReference type="NCBI Taxonomy" id="1076179"/>
    <lineage>
        <taxon>unclassified sequences</taxon>
        <taxon>metagenomes</taxon>
        <taxon>ecological metagenomes</taxon>
    </lineage>
</organism>
<feature type="transmembrane region" description="Helical" evidence="1">
    <location>
        <begin position="55"/>
        <end position="75"/>
    </location>
</feature>
<evidence type="ECO:0000256" key="1">
    <source>
        <dbReference type="SAM" id="Phobius"/>
    </source>
</evidence>
<protein>
    <submittedName>
        <fullName evidence="2">Uncharacterized protein</fullName>
    </submittedName>
</protein>
<feature type="transmembrane region" description="Helical" evidence="1">
    <location>
        <begin position="7"/>
        <end position="24"/>
    </location>
</feature>
<gene>
    <name evidence="2" type="ORF">SDC9_135553</name>
</gene>
<keyword evidence="1" id="KW-0812">Transmembrane</keyword>
<dbReference type="AlphaFoldDB" id="A0A645DGP1"/>
<feature type="transmembrane region" description="Helical" evidence="1">
    <location>
        <begin position="30"/>
        <end position="48"/>
    </location>
</feature>
<reference evidence="2" key="1">
    <citation type="submission" date="2019-08" db="EMBL/GenBank/DDBJ databases">
        <authorList>
            <person name="Kucharzyk K."/>
            <person name="Murdoch R.W."/>
            <person name="Higgins S."/>
            <person name="Loffler F."/>
        </authorList>
    </citation>
    <scope>NUCLEOTIDE SEQUENCE</scope>
</reference>
<keyword evidence="1" id="KW-1133">Transmembrane helix</keyword>
<comment type="caution">
    <text evidence="2">The sequence shown here is derived from an EMBL/GenBank/DDBJ whole genome shotgun (WGS) entry which is preliminary data.</text>
</comment>
<proteinExistence type="predicted"/>